<dbReference type="Pfam" id="PF02940">
    <property type="entry name" value="mRNA_triPase"/>
    <property type="match status" value="2"/>
</dbReference>
<dbReference type="Proteomes" id="UP000218811">
    <property type="component" value="Unassembled WGS sequence"/>
</dbReference>
<accession>A0A2H3JLR6</accession>
<sequence length="121" mass="13440">MSAPRRCARRACAGHARREGGHGHPCVRKIRLGSLDIYSPKRAADWRISVNVEVPDRMSYTHEEFIIDLTQVTSTNAGGPKEVLHELEVEVARPEYILSTAAKRGDPNVSEEECGAFDEPI</sequence>
<evidence type="ECO:0000256" key="4">
    <source>
        <dbReference type="ARBA" id="ARBA00022664"/>
    </source>
</evidence>
<feature type="domain" description="mRNA triphosphatase Cet1-like" evidence="9">
    <location>
        <begin position="56"/>
        <end position="91"/>
    </location>
</feature>
<evidence type="ECO:0000256" key="7">
    <source>
        <dbReference type="ARBA" id="ARBA00047740"/>
    </source>
</evidence>
<feature type="domain" description="mRNA triphosphatase Cet1-like" evidence="9">
    <location>
        <begin position="25"/>
        <end position="55"/>
    </location>
</feature>
<reference evidence="10 11" key="1">
    <citation type="journal article" date="2012" name="Science">
        <title>The Paleozoic origin of enzymatic lignin decomposition reconstructed from 31 fungal genomes.</title>
        <authorList>
            <person name="Floudas D."/>
            <person name="Binder M."/>
            <person name="Riley R."/>
            <person name="Barry K."/>
            <person name="Blanchette R.A."/>
            <person name="Henrissat B."/>
            <person name="Martinez A.T."/>
            <person name="Otillar R."/>
            <person name="Spatafora J.W."/>
            <person name="Yadav J.S."/>
            <person name="Aerts A."/>
            <person name="Benoit I."/>
            <person name="Boyd A."/>
            <person name="Carlson A."/>
            <person name="Copeland A."/>
            <person name="Coutinho P.M."/>
            <person name="de Vries R.P."/>
            <person name="Ferreira P."/>
            <person name="Findley K."/>
            <person name="Foster B."/>
            <person name="Gaskell J."/>
            <person name="Glotzer D."/>
            <person name="Gorecki P."/>
            <person name="Heitman J."/>
            <person name="Hesse C."/>
            <person name="Hori C."/>
            <person name="Igarashi K."/>
            <person name="Jurgens J.A."/>
            <person name="Kallen N."/>
            <person name="Kersten P."/>
            <person name="Kohler A."/>
            <person name="Kuees U."/>
            <person name="Kumar T.K.A."/>
            <person name="Kuo A."/>
            <person name="LaButti K."/>
            <person name="Larrondo L.F."/>
            <person name="Lindquist E."/>
            <person name="Ling A."/>
            <person name="Lombard V."/>
            <person name="Lucas S."/>
            <person name="Lundell T."/>
            <person name="Martin R."/>
            <person name="McLaughlin D.J."/>
            <person name="Morgenstern I."/>
            <person name="Morin E."/>
            <person name="Murat C."/>
            <person name="Nagy L.G."/>
            <person name="Nolan M."/>
            <person name="Ohm R.A."/>
            <person name="Patyshakuliyeva A."/>
            <person name="Rokas A."/>
            <person name="Ruiz-Duenas F.J."/>
            <person name="Sabat G."/>
            <person name="Salamov A."/>
            <person name="Samejima M."/>
            <person name="Schmutz J."/>
            <person name="Slot J.C."/>
            <person name="St John F."/>
            <person name="Stenlid J."/>
            <person name="Sun H."/>
            <person name="Sun S."/>
            <person name="Syed K."/>
            <person name="Tsang A."/>
            <person name="Wiebenga A."/>
            <person name="Young D."/>
            <person name="Pisabarro A."/>
            <person name="Eastwood D.C."/>
            <person name="Martin F."/>
            <person name="Cullen D."/>
            <person name="Grigoriev I.V."/>
            <person name="Hibbett D.S."/>
        </authorList>
    </citation>
    <scope>NUCLEOTIDE SEQUENCE [LARGE SCALE GENOMIC DNA]</scope>
    <source>
        <strain evidence="10 11">MD-104</strain>
    </source>
</reference>
<evidence type="ECO:0000256" key="6">
    <source>
        <dbReference type="ARBA" id="ARBA00023242"/>
    </source>
</evidence>
<keyword evidence="4 8" id="KW-0507">mRNA processing</keyword>
<dbReference type="AlphaFoldDB" id="A0A2H3JLR6"/>
<dbReference type="EMBL" id="KB468053">
    <property type="protein sequence ID" value="PCH39739.1"/>
    <property type="molecule type" value="Genomic_DNA"/>
</dbReference>
<dbReference type="InterPro" id="IPR037009">
    <property type="entry name" value="mRNA_triPase_Cet1_sf"/>
</dbReference>
<dbReference type="STRING" id="742152.A0A2H3JLR6"/>
<evidence type="ECO:0000256" key="1">
    <source>
        <dbReference type="ARBA" id="ARBA00001946"/>
    </source>
</evidence>
<comment type="catalytic activity">
    <reaction evidence="7">
        <text>a 5'-end triphospho-ribonucleoside in mRNA + H2O = a 5'-end diphospho-ribonucleoside in mRNA + phosphate + H(+)</text>
        <dbReference type="Rhea" id="RHEA:67004"/>
        <dbReference type="Rhea" id="RHEA-COMP:17164"/>
        <dbReference type="Rhea" id="RHEA-COMP:17165"/>
        <dbReference type="ChEBI" id="CHEBI:15377"/>
        <dbReference type="ChEBI" id="CHEBI:15378"/>
        <dbReference type="ChEBI" id="CHEBI:43474"/>
        <dbReference type="ChEBI" id="CHEBI:167616"/>
        <dbReference type="ChEBI" id="CHEBI:167618"/>
        <dbReference type="EC" id="3.6.1.74"/>
    </reaction>
    <physiologicalReaction direction="left-to-right" evidence="7">
        <dbReference type="Rhea" id="RHEA:67005"/>
    </physiologicalReaction>
</comment>
<dbReference type="PANTHER" id="PTHR28118">
    <property type="entry name" value="POLYNUCLEOTIDE 5'-TRIPHOSPHATASE-RELATED"/>
    <property type="match status" value="1"/>
</dbReference>
<keyword evidence="6 8" id="KW-0539">Nucleus</keyword>
<comment type="similarity">
    <text evidence="3 8">Belongs to the fungal TPase family.</text>
</comment>
<dbReference type="EC" id="3.6.1.74" evidence="8"/>
<dbReference type="InterPro" id="IPR004206">
    <property type="entry name" value="mRNA_triPase_Cet1"/>
</dbReference>
<dbReference type="CDD" id="cd07470">
    <property type="entry name" value="CYTH-like_mRNA_RTPase"/>
    <property type="match status" value="1"/>
</dbReference>
<dbReference type="InterPro" id="IPR040343">
    <property type="entry name" value="Cet1/Ctl1"/>
</dbReference>
<evidence type="ECO:0000313" key="11">
    <source>
        <dbReference type="Proteomes" id="UP000218811"/>
    </source>
</evidence>
<dbReference type="GO" id="GO:0031533">
    <property type="term" value="C:mRNA capping enzyme complex"/>
    <property type="evidence" value="ECO:0007669"/>
    <property type="project" value="UniProtKB-UniRule"/>
</dbReference>
<evidence type="ECO:0000256" key="5">
    <source>
        <dbReference type="ARBA" id="ARBA00022801"/>
    </source>
</evidence>
<dbReference type="Gene3D" id="3.20.100.10">
    <property type="entry name" value="mRNA triphosphatase Cet1-like"/>
    <property type="match status" value="1"/>
</dbReference>
<dbReference type="GO" id="GO:0006370">
    <property type="term" value="P:7-methylguanosine mRNA capping"/>
    <property type="evidence" value="ECO:0007669"/>
    <property type="project" value="UniProtKB-UniRule"/>
</dbReference>
<proteinExistence type="inferred from homology"/>
<protein>
    <recommendedName>
        <fullName evidence="8">mRNA-capping enzyme subunit beta</fullName>
        <ecNumber evidence="8">3.6.1.74</ecNumber>
    </recommendedName>
    <alternativeName>
        <fullName evidence="8">mRNA 5'-phosphatase</fullName>
    </alternativeName>
    <alternativeName>
        <fullName evidence="8">mRNA 5'-triphosphate monophosphatase</fullName>
    </alternativeName>
</protein>
<keyword evidence="8" id="KW-0506">mRNA capping</keyword>
<evidence type="ECO:0000256" key="3">
    <source>
        <dbReference type="ARBA" id="ARBA00006345"/>
    </source>
</evidence>
<comment type="subunit">
    <text evidence="8">Heterodimer. The mRNA-capping enzyme is composed of two separate chains alpha and beta, respectively a mRNA guanylyltransferase and an mRNA 5'-triphosphate monophosphatase.</text>
</comment>
<dbReference type="SUPFAM" id="SSF55154">
    <property type="entry name" value="CYTH-like phosphatases"/>
    <property type="match status" value="1"/>
</dbReference>
<evidence type="ECO:0000256" key="2">
    <source>
        <dbReference type="ARBA" id="ARBA00004123"/>
    </source>
</evidence>
<dbReference type="PANTHER" id="PTHR28118:SF1">
    <property type="entry name" value="POLYNUCLEOTIDE 5'-TRIPHOSPHATASE CTL1-RELATED"/>
    <property type="match status" value="1"/>
</dbReference>
<evidence type="ECO:0000256" key="8">
    <source>
        <dbReference type="RuleBase" id="RU367053"/>
    </source>
</evidence>
<evidence type="ECO:0000259" key="9">
    <source>
        <dbReference type="Pfam" id="PF02940"/>
    </source>
</evidence>
<evidence type="ECO:0000313" key="10">
    <source>
        <dbReference type="EMBL" id="PCH39739.1"/>
    </source>
</evidence>
<dbReference type="GO" id="GO:0004651">
    <property type="term" value="F:polynucleotide 5'-phosphatase activity"/>
    <property type="evidence" value="ECO:0007669"/>
    <property type="project" value="UniProtKB-UniRule"/>
</dbReference>
<gene>
    <name evidence="10" type="ORF">WOLCODRAFT_16094</name>
</gene>
<keyword evidence="11" id="KW-1185">Reference proteome</keyword>
<name>A0A2H3JLR6_WOLCO</name>
<dbReference type="GO" id="GO:0140818">
    <property type="term" value="F:mRNA 5'-triphosphate monophosphatase activity"/>
    <property type="evidence" value="ECO:0007669"/>
    <property type="project" value="UniProtKB-EC"/>
</dbReference>
<comment type="function">
    <text evidence="8">First step of mRNA capping. Converts the 5'-triphosphate end of a nascent mRNA chain into a diphosphate end.</text>
</comment>
<comment type="cofactor">
    <cofactor evidence="1 8">
        <name>Mg(2+)</name>
        <dbReference type="ChEBI" id="CHEBI:18420"/>
    </cofactor>
</comment>
<dbReference type="OrthoDB" id="272147at2759"/>
<dbReference type="InterPro" id="IPR033469">
    <property type="entry name" value="CYTH-like_dom_sf"/>
</dbReference>
<organism evidence="10 11">
    <name type="scientific">Wolfiporia cocos (strain MD-104)</name>
    <name type="common">Brown rot fungus</name>
    <dbReference type="NCBI Taxonomy" id="742152"/>
    <lineage>
        <taxon>Eukaryota</taxon>
        <taxon>Fungi</taxon>
        <taxon>Dikarya</taxon>
        <taxon>Basidiomycota</taxon>
        <taxon>Agaricomycotina</taxon>
        <taxon>Agaricomycetes</taxon>
        <taxon>Polyporales</taxon>
        <taxon>Phaeolaceae</taxon>
        <taxon>Wolfiporia</taxon>
    </lineage>
</organism>
<keyword evidence="5 8" id="KW-0378">Hydrolase</keyword>
<comment type="subcellular location">
    <subcellularLocation>
        <location evidence="2 8">Nucleus</location>
    </subcellularLocation>
</comment>